<proteinExistence type="predicted"/>
<reference evidence="2" key="1">
    <citation type="journal article" date="2019" name="Int. J. Syst. Evol. Microbiol.">
        <title>The Global Catalogue of Microorganisms (GCM) 10K type strain sequencing project: providing services to taxonomists for standard genome sequencing and annotation.</title>
        <authorList>
            <consortium name="The Broad Institute Genomics Platform"/>
            <consortium name="The Broad Institute Genome Sequencing Center for Infectious Disease"/>
            <person name="Wu L."/>
            <person name="Ma J."/>
        </authorList>
    </citation>
    <scope>NUCLEOTIDE SEQUENCE [LARGE SCALE GENOMIC DNA]</scope>
    <source>
        <strain evidence="2">CGMCC 4.7132</strain>
    </source>
</reference>
<dbReference type="RefSeq" id="WP_380848880.1">
    <property type="nucleotide sequence ID" value="NZ_JBHSFP010000035.1"/>
</dbReference>
<evidence type="ECO:0000313" key="1">
    <source>
        <dbReference type="EMBL" id="MFC4535736.1"/>
    </source>
</evidence>
<protein>
    <submittedName>
        <fullName evidence="1">Zinc-ribbon domain-containing protein</fullName>
    </submittedName>
</protein>
<dbReference type="Proteomes" id="UP001596004">
    <property type="component" value="Unassembled WGS sequence"/>
</dbReference>
<dbReference type="EMBL" id="JBHSFP010000035">
    <property type="protein sequence ID" value="MFC4535736.1"/>
    <property type="molecule type" value="Genomic_DNA"/>
</dbReference>
<name>A0ABV9CR52_9ACTN</name>
<gene>
    <name evidence="1" type="ORF">ACFO60_33655</name>
</gene>
<evidence type="ECO:0000313" key="2">
    <source>
        <dbReference type="Proteomes" id="UP001596004"/>
    </source>
</evidence>
<keyword evidence="2" id="KW-1185">Reference proteome</keyword>
<comment type="caution">
    <text evidence="1">The sequence shown here is derived from an EMBL/GenBank/DDBJ whole genome shotgun (WGS) entry which is preliminary data.</text>
</comment>
<organism evidence="1 2">
    <name type="scientific">Sphaerisporangium dianthi</name>
    <dbReference type="NCBI Taxonomy" id="1436120"/>
    <lineage>
        <taxon>Bacteria</taxon>
        <taxon>Bacillati</taxon>
        <taxon>Actinomycetota</taxon>
        <taxon>Actinomycetes</taxon>
        <taxon>Streptosporangiales</taxon>
        <taxon>Streptosporangiaceae</taxon>
        <taxon>Sphaerisporangium</taxon>
    </lineage>
</organism>
<accession>A0ABV9CR52</accession>
<sequence>MGVMFILFGLRTTIHPLGTLSSVCHGCGVMAVQMLSRRVTRFSLFFVPLFRLRTRYAAQCTSGGATYGVSKQEATRAAIR</sequence>